<reference evidence="2 3" key="1">
    <citation type="submission" date="2020-07" db="EMBL/GenBank/DDBJ databases">
        <title>Roseicoccus Jingziensis gen. nov., sp. nov., isolated from coastal seawater.</title>
        <authorList>
            <person name="Feng X."/>
        </authorList>
    </citation>
    <scope>NUCLEOTIDE SEQUENCE [LARGE SCALE GENOMIC DNA]</scope>
    <source>
        <strain evidence="2 3">N1E253</strain>
    </source>
</reference>
<feature type="compositionally biased region" description="Basic and acidic residues" evidence="1">
    <location>
        <begin position="216"/>
        <end position="258"/>
    </location>
</feature>
<feature type="compositionally biased region" description="Basic residues" evidence="1">
    <location>
        <begin position="259"/>
        <end position="270"/>
    </location>
</feature>
<feature type="region of interest" description="Disordered" evidence="1">
    <location>
        <begin position="216"/>
        <end position="270"/>
    </location>
</feature>
<proteinExistence type="predicted"/>
<dbReference type="AlphaFoldDB" id="A0A851GDF4"/>
<dbReference type="RefSeq" id="WP_178932329.1">
    <property type="nucleotide sequence ID" value="NZ_JACBAZ010000003.1"/>
</dbReference>
<name>A0A851GDF4_9BACT</name>
<comment type="caution">
    <text evidence="2">The sequence shown here is derived from an EMBL/GenBank/DDBJ whole genome shotgun (WGS) entry which is preliminary data.</text>
</comment>
<organism evidence="2 3">
    <name type="scientific">Oceaniferula marina</name>
    <dbReference type="NCBI Taxonomy" id="2748318"/>
    <lineage>
        <taxon>Bacteria</taxon>
        <taxon>Pseudomonadati</taxon>
        <taxon>Verrucomicrobiota</taxon>
        <taxon>Verrucomicrobiia</taxon>
        <taxon>Verrucomicrobiales</taxon>
        <taxon>Verrucomicrobiaceae</taxon>
        <taxon>Oceaniferula</taxon>
    </lineage>
</organism>
<gene>
    <name evidence="2" type="ORF">HW115_09215</name>
</gene>
<evidence type="ECO:0000313" key="2">
    <source>
        <dbReference type="EMBL" id="NWK55788.1"/>
    </source>
</evidence>
<evidence type="ECO:0000313" key="3">
    <source>
        <dbReference type="Proteomes" id="UP000557872"/>
    </source>
</evidence>
<dbReference type="Proteomes" id="UP000557872">
    <property type="component" value="Unassembled WGS sequence"/>
</dbReference>
<feature type="region of interest" description="Disordered" evidence="1">
    <location>
        <begin position="55"/>
        <end position="75"/>
    </location>
</feature>
<dbReference type="EMBL" id="JACBAZ010000003">
    <property type="protein sequence ID" value="NWK55788.1"/>
    <property type="molecule type" value="Genomic_DNA"/>
</dbReference>
<accession>A0A851GDF4</accession>
<evidence type="ECO:0000256" key="1">
    <source>
        <dbReference type="SAM" id="MobiDB-lite"/>
    </source>
</evidence>
<sequence>MFATKAFVEASRKFVCVRLESFESKRHQDMVRSLLNGRFENTAFCIFAPDGKTRLSGTGRSPRQGFGLGRSSPEQQNADVIRQMNKIAVQYPERGSTLDAEVQDFHSFKQALNVASGDQRLLVFVVAPERKRKILTVSMRKVMNHPDVLGRYHLDFADKEDLEWANVIEGEKEKSGIFVVRSGAFGQDGRVMAELPLDASPVEIRKVLNEANGRFAESEKRKQYADHVSQGRREGVRYEDKMPWGEDRDADGKIDEGRRHRGSSHGRRRP</sequence>
<keyword evidence="3" id="KW-1185">Reference proteome</keyword>
<protein>
    <submittedName>
        <fullName evidence="2">Uncharacterized protein</fullName>
    </submittedName>
</protein>